<evidence type="ECO:0000256" key="1">
    <source>
        <dbReference type="ARBA" id="ARBA00008730"/>
    </source>
</evidence>
<evidence type="ECO:0000313" key="5">
    <source>
        <dbReference type="EMBL" id="PDT19058.1"/>
    </source>
</evidence>
<feature type="domain" description="Glycerol-3-phosphate dehydrogenase NAD-dependent N-terminal" evidence="3">
    <location>
        <begin position="2"/>
        <end position="82"/>
    </location>
</feature>
<dbReference type="InterPro" id="IPR008927">
    <property type="entry name" value="6-PGluconate_DH-like_C_sf"/>
</dbReference>
<reference evidence="5 6" key="1">
    <citation type="submission" date="2017-09" db="EMBL/GenBank/DDBJ databases">
        <title>Comparative genomics of rhizobia isolated from Phaseolus vulgaris in China.</title>
        <authorList>
            <person name="Tong W."/>
        </authorList>
    </citation>
    <scope>NUCLEOTIDE SEQUENCE [LARGE SCALE GENOMIC DNA]</scope>
    <source>
        <strain evidence="5 6">FH14</strain>
    </source>
</reference>
<dbReference type="SUPFAM" id="SSF51735">
    <property type="entry name" value="NAD(P)-binding Rossmann-fold domains"/>
    <property type="match status" value="1"/>
</dbReference>
<dbReference type="InterPro" id="IPR036291">
    <property type="entry name" value="NAD(P)-bd_dom_sf"/>
</dbReference>
<dbReference type="SUPFAM" id="SSF48179">
    <property type="entry name" value="6-phosphogluconate dehydrogenase C-terminal domain-like"/>
    <property type="match status" value="1"/>
</dbReference>
<keyword evidence="6" id="KW-1185">Reference proteome</keyword>
<protein>
    <submittedName>
        <fullName evidence="5">D-lysopine dehydrogenase/D-octopine dehydrogenase</fullName>
    </submittedName>
</protein>
<dbReference type="Pfam" id="PF02317">
    <property type="entry name" value="Octopine_DH"/>
    <property type="match status" value="1"/>
</dbReference>
<dbReference type="Gene3D" id="1.10.1040.10">
    <property type="entry name" value="N-(1-d-carboxylethyl)-l-norvaline Dehydrogenase, domain 2"/>
    <property type="match status" value="1"/>
</dbReference>
<gene>
    <name evidence="5" type="ORF">CO674_35260</name>
</gene>
<evidence type="ECO:0000256" key="2">
    <source>
        <dbReference type="ARBA" id="ARBA00023002"/>
    </source>
</evidence>
<comment type="caution">
    <text evidence="5">The sequence shown here is derived from an EMBL/GenBank/DDBJ whole genome shotgun (WGS) entry which is preliminary data.</text>
</comment>
<evidence type="ECO:0000313" key="6">
    <source>
        <dbReference type="Proteomes" id="UP000219914"/>
    </source>
</evidence>
<dbReference type="RefSeq" id="WP_011427380.1">
    <property type="nucleotide sequence ID" value="NZ_LODW01000109.1"/>
</dbReference>
<dbReference type="InterPro" id="IPR051729">
    <property type="entry name" value="Opine/Lysopine_DH"/>
</dbReference>
<proteinExistence type="inferred from homology"/>
<dbReference type="Gene3D" id="3.40.50.720">
    <property type="entry name" value="NAD(P)-binding Rossmann-like Domain"/>
    <property type="match status" value="1"/>
</dbReference>
<sequence length="351" mass="38551">MKVLIIGAGNLGNAFAADLSSRNHRVSIWTHPSHPGNSIKIANEGLEAKGAVVGHFYPTILPDLGHAVSEAEAIIVTIPAKAGVKEELKVRLAEHDLASKILIWVPGLLASLVGVKLSTAATFEASNSPYGCRIDEGKAFIKAFKKVIEIAAFDADSETEYRSQVEALFPSRLEWRANILDVAMHNTNFITHPVTVIENAQRILAGESFRFYRDGMTPSVCEKMEKLDELRMSVIAKFNFAGISHIGLVNRWYGRNEPNYLAFARNSPSHNATLGVPSDMQHRYLTEDCRMLPFYRGLAEKFGINAEIADWVLAQARALAGEDFEETGLTLAKLDMEGLSGDEIVAKWGAN</sequence>
<comment type="similarity">
    <text evidence="1">Belongs to the lysopine/nopaline/octopine/opine/vitopine dehydrogenases family.</text>
</comment>
<evidence type="ECO:0000259" key="3">
    <source>
        <dbReference type="Pfam" id="PF01210"/>
    </source>
</evidence>
<feature type="domain" description="Opine dehydrogenase" evidence="4">
    <location>
        <begin position="175"/>
        <end position="318"/>
    </location>
</feature>
<organism evidence="5 6">
    <name type="scientific">Rhizobium hidalgonense</name>
    <dbReference type="NCBI Taxonomy" id="1538159"/>
    <lineage>
        <taxon>Bacteria</taxon>
        <taxon>Pseudomonadati</taxon>
        <taxon>Pseudomonadota</taxon>
        <taxon>Alphaproteobacteria</taxon>
        <taxon>Hyphomicrobiales</taxon>
        <taxon>Rhizobiaceae</taxon>
        <taxon>Rhizobium/Agrobacterium group</taxon>
        <taxon>Rhizobium</taxon>
    </lineage>
</organism>
<name>A0ABX4JG82_9HYPH</name>
<dbReference type="PANTHER" id="PTHR38015">
    <property type="entry name" value="BLR6086 PROTEIN"/>
    <property type="match status" value="1"/>
</dbReference>
<dbReference type="InterPro" id="IPR003421">
    <property type="entry name" value="Opine_DH"/>
</dbReference>
<keyword evidence="2" id="KW-0560">Oxidoreductase</keyword>
<dbReference type="InterPro" id="IPR013328">
    <property type="entry name" value="6PGD_dom2"/>
</dbReference>
<dbReference type="PANTHER" id="PTHR38015:SF1">
    <property type="entry name" value="OPINE DEHYDROGENASE DOMAIN-CONTAINING PROTEIN"/>
    <property type="match status" value="1"/>
</dbReference>
<accession>A0ABX4JG82</accession>
<dbReference type="InterPro" id="IPR011128">
    <property type="entry name" value="G3P_DH_NAD-dep_N"/>
</dbReference>
<dbReference type="Proteomes" id="UP000219914">
    <property type="component" value="Unassembled WGS sequence"/>
</dbReference>
<dbReference type="EMBL" id="NWSY01000075">
    <property type="protein sequence ID" value="PDT19058.1"/>
    <property type="molecule type" value="Genomic_DNA"/>
</dbReference>
<dbReference type="Pfam" id="PF01210">
    <property type="entry name" value="NAD_Gly3P_dh_N"/>
    <property type="match status" value="1"/>
</dbReference>
<evidence type="ECO:0000259" key="4">
    <source>
        <dbReference type="Pfam" id="PF02317"/>
    </source>
</evidence>